<evidence type="ECO:0000256" key="1">
    <source>
        <dbReference type="SAM" id="MobiDB-lite"/>
    </source>
</evidence>
<reference evidence="3" key="1">
    <citation type="journal article" date="2020" name="bioRxiv">
        <title>Chromosome-level reference genome of the European wasp spider Argiope bruennichi: a resource for studies on range expansion and evolutionary adaptation.</title>
        <authorList>
            <person name="Sheffer M.M."/>
            <person name="Hoppe A."/>
            <person name="Krehenwinkel H."/>
            <person name="Uhl G."/>
            <person name="Kuss A.W."/>
            <person name="Jensen L."/>
            <person name="Jensen C."/>
            <person name="Gillespie R.G."/>
            <person name="Hoff K.J."/>
            <person name="Prost S."/>
        </authorList>
    </citation>
    <scope>NUCLEOTIDE SEQUENCE</scope>
</reference>
<dbReference type="EMBL" id="JABXBU010001863">
    <property type="protein sequence ID" value="KAF8783143.1"/>
    <property type="molecule type" value="Genomic_DNA"/>
</dbReference>
<keyword evidence="2" id="KW-1133">Transmembrane helix</keyword>
<feature type="compositionally biased region" description="Low complexity" evidence="1">
    <location>
        <begin position="1508"/>
        <end position="1526"/>
    </location>
</feature>
<protein>
    <submittedName>
        <fullName evidence="3">Uncharacterized protein</fullName>
    </submittedName>
</protein>
<proteinExistence type="predicted"/>
<name>A0A8T0EXQ7_ARGBR</name>
<gene>
    <name evidence="3" type="ORF">HNY73_013347</name>
</gene>
<organism evidence="3 4">
    <name type="scientific">Argiope bruennichi</name>
    <name type="common">Wasp spider</name>
    <name type="synonym">Aranea bruennichi</name>
    <dbReference type="NCBI Taxonomy" id="94029"/>
    <lineage>
        <taxon>Eukaryota</taxon>
        <taxon>Metazoa</taxon>
        <taxon>Ecdysozoa</taxon>
        <taxon>Arthropoda</taxon>
        <taxon>Chelicerata</taxon>
        <taxon>Arachnida</taxon>
        <taxon>Araneae</taxon>
        <taxon>Araneomorphae</taxon>
        <taxon>Entelegynae</taxon>
        <taxon>Araneoidea</taxon>
        <taxon>Araneidae</taxon>
        <taxon>Argiope</taxon>
    </lineage>
</organism>
<keyword evidence="4" id="KW-1185">Reference proteome</keyword>
<keyword evidence="2" id="KW-0472">Membrane</keyword>
<evidence type="ECO:0000256" key="2">
    <source>
        <dbReference type="SAM" id="Phobius"/>
    </source>
</evidence>
<accession>A0A8T0EXQ7</accession>
<dbReference type="Proteomes" id="UP000807504">
    <property type="component" value="Unassembled WGS sequence"/>
</dbReference>
<feature type="region of interest" description="Disordered" evidence="1">
    <location>
        <begin position="1482"/>
        <end position="1532"/>
    </location>
</feature>
<keyword evidence="2" id="KW-0812">Transmembrane</keyword>
<feature type="transmembrane region" description="Helical" evidence="2">
    <location>
        <begin position="1663"/>
        <end position="1686"/>
    </location>
</feature>
<evidence type="ECO:0000313" key="4">
    <source>
        <dbReference type="Proteomes" id="UP000807504"/>
    </source>
</evidence>
<sequence>MLNWRYWGMTIKEGVNISSRSKEKKERLCVCSERPRHRRKHLCAEPKGQSMPATKAAIYVCGQLIFLCVGFMLASESKNNQYQGHKRDRDSADLLCLMWKVLCKSKDDSIAVDSKSIDVKYESKLPFILNAFLNKKNNTDFYNNLQSNSSVNVSEKHKSLCNQNQFVTNFTNEKIQTKSIKNSPESYKMKFKQIGVPHRVPASLAYYFNSRFASRRLKEHLGDGPQSEATNILDLNEKEAEHLIDAGTYNNVASEENEANLLFTTSENFNVNESVISSPTDDKFSKEWLSYIDEDMDGISKVDSVNGSAIHKGTFNAQINFTGIHPFKKIDATIRKNDDVIIKSNLLKSRSEIFSRFPETSFANISDGENNKIMLLEDKADDLQQNSSNNMSNITSLSEIYTERHLGNDTDIHLTETEISVDNEKQNFTSGFEGTLPDFMNEIYNETRKVAGQPFETEIHDGKLENKSAFTNDHRRSIEESEIKRFEYDQSIERTNIKISANSDIPALDNANESQFYLSTSHDDTEFTINSSNWKLPTTSVGNEPHLNAVHLPKDITEITKAPNMPFNIPSTKYKSQPNNPNYKPSLPFKDVDLTGSSLKPLLVDEALPSQENSIKSTLIPKILRVSPITEITDSNMATLKSIAPVTTEKINEKNWNENRKDVNKRSRTTLDNEDMYTSSPFNEISNVILSSKVYEIENTTNSFLNLSSTSENKEIKSETAYTIDESFFESDHSKIITQNQITITTNKASKDSIELSKTTPLPHLSEEKMNLSEYSEQYPEITERFESTAEVPHIAKDFKELAETTPMSVADINYTDDYSKEQYKTTVITKPTAEANPPLKDIETLKTSTSPQVATNIHYLLKESKILPSVETTLNAFSSEITNNGENVESIYPLTLINGIPPEISESPWEKEYSTSEESFIPQAGTTNSMIISSTDRKKTNTVTETLNPVTIPTDLARTFSRDLQSERETLSNNEADFSTKYANPVTLPSDMLTKILISNREKARRNLNNRDFPHKIVPDESVKQLVNILSDTVSVKNDEFTSKFTTQTWHRWGRTDPLVSTDVFRTESNYPLKVNNKEFGKVNDPPPSGSLQHFFHDTTTEAKGGLNSLNPLFISPTTVFPGLSWKDSIDHEYNPSPGTIGGLNDLVHVYSKSKSKSTTVSPKLSWNELVNQGHNPSTESKSGLMTVSPGLSWRDKINQEYNPTTEAKGGGGLNDLLDGFTNPTTSSGLSLEDLINQRYNPTTESRGGLNDLLDGFTNPTTSSGLSLEDLINQRYNPTTESRGGLNDLLDGFTNPTTSSGLSLEDLLNQRYNPTTEARGGLNDLLDGFTNPTTSSGLSLEDLINQRYNPTTEAKVLPHATNDASFIRTERDTEKTIDNDNFSNIPSSDNDIIRTERDLSSFGVGQVGVNMGFGTAQPGKNVSPFDERQFKVAVGIPTLIPEKPIRPSENNSLGKDIRTSPLDLPNLDIEYDDFGEIPLSRNTKVPEEKQLTTPSEHATTIPLFDGSTSQSTSSLHQFSSQSTSQEMNDPSQSTIATTESSVIPFHFTIDADYDEVVGSRKTKFEENLTKQLAVAMRVPLNCVQNLQVNKGSIEVNFDLVPNSDHGHLADEKALKAAADELKRMIDNGQLTINDLDGNTLVVVPLDPPTNPPPASSMEHTTLILGVVIGAFILTVITVAIAAIVYKRKASGDHRLSPIEEARSKLPSYREIPFQEALFMKGSGRNKVMLGKYCYNTGQWLGPGPEPKLFNAPESVVYRPPTDSEIRRTPRPPTAVRERLKYDWEVDWDSMVHSR</sequence>
<evidence type="ECO:0000313" key="3">
    <source>
        <dbReference type="EMBL" id="KAF8783143.1"/>
    </source>
</evidence>
<reference evidence="3" key="2">
    <citation type="submission" date="2020-06" db="EMBL/GenBank/DDBJ databases">
        <authorList>
            <person name="Sheffer M."/>
        </authorList>
    </citation>
    <scope>NUCLEOTIDE SEQUENCE</scope>
</reference>
<comment type="caution">
    <text evidence="3">The sequence shown here is derived from an EMBL/GenBank/DDBJ whole genome shotgun (WGS) entry which is preliminary data.</text>
</comment>